<evidence type="ECO:0000256" key="2">
    <source>
        <dbReference type="SAM" id="SignalP"/>
    </source>
</evidence>
<keyword evidence="5" id="KW-1185">Reference proteome</keyword>
<feature type="domain" description="Apple" evidence="3">
    <location>
        <begin position="437"/>
        <end position="467"/>
    </location>
</feature>
<feature type="signal peptide" evidence="2">
    <location>
        <begin position="1"/>
        <end position="17"/>
    </location>
</feature>
<accession>A0A9W9GM34</accession>
<dbReference type="InterPro" id="IPR003609">
    <property type="entry name" value="Pan_app"/>
</dbReference>
<dbReference type="AlphaFoldDB" id="A0A9W9GM34"/>
<dbReference type="RefSeq" id="XP_056518495.1">
    <property type="nucleotide sequence ID" value="XM_056668665.1"/>
</dbReference>
<dbReference type="GeneID" id="81407835"/>
<evidence type="ECO:0000313" key="5">
    <source>
        <dbReference type="Proteomes" id="UP001149079"/>
    </source>
</evidence>
<feature type="chain" id="PRO_5040844496" description="Apple domain-containing protein" evidence="2">
    <location>
        <begin position="18"/>
        <end position="488"/>
    </location>
</feature>
<keyword evidence="1" id="KW-0175">Coiled coil</keyword>
<dbReference type="Proteomes" id="UP001149079">
    <property type="component" value="Unassembled WGS sequence"/>
</dbReference>
<reference evidence="4" key="2">
    <citation type="journal article" date="2023" name="IMA Fungus">
        <title>Comparative genomic study of the Penicillium genus elucidates a diverse pangenome and 15 lateral gene transfer events.</title>
        <authorList>
            <person name="Petersen C."/>
            <person name="Sorensen T."/>
            <person name="Nielsen M.R."/>
            <person name="Sondergaard T.E."/>
            <person name="Sorensen J.L."/>
            <person name="Fitzpatrick D.A."/>
            <person name="Frisvad J.C."/>
            <person name="Nielsen K.L."/>
        </authorList>
    </citation>
    <scope>NUCLEOTIDE SEQUENCE</scope>
    <source>
        <strain evidence="4">IBT 22155</strain>
    </source>
</reference>
<dbReference type="Gene3D" id="3.50.4.10">
    <property type="entry name" value="Hepatocyte Growth Factor"/>
    <property type="match status" value="1"/>
</dbReference>
<sequence length="488" mass="53264">MVRKTTLLLLGAISVYAQQNPLGDTNSCLSSPDPAACCASGQSEGEETVGDTPFQYVCGAIPSPSKSKGHNAATAYECAELCANDESCFAASWRTSGSSSRGNCFFALGDSFETKDNSDFMLLAKAPEPAPNPPCLDSPEANACCTGGQNEGEETVGDVVFKYTCGFVPTPSRFKGHSAASAYECAELCAQDDTCFGASWRIKGSSSRGNCFFAMSETFDQQANGDHMLLSKVVDSGDDNNCEKANKECLKQHEECETAKTQCVEEKEEQKAALQQCEVDKSRAENAESECIRNTDEITEKKRQCREEQQQCHEEKNQQAMQCQEDKAEQAIQYQQCQNQNNQLSLEIIKHQDEISDLQSTISTLQSSLNTLNSTYLALHMECKGGSGSGTCRSGIVNAEKRDDGCILPAGGKKFKIYYAKLDDPGSWDLGTPREPNFAACAARCARTARCVRFAWRTTNLEGTCWMRSHGQGLKPTKFSYWSSGHLV</sequence>
<organism evidence="4 5">
    <name type="scientific">Penicillium bovifimosum</name>
    <dbReference type="NCBI Taxonomy" id="126998"/>
    <lineage>
        <taxon>Eukaryota</taxon>
        <taxon>Fungi</taxon>
        <taxon>Dikarya</taxon>
        <taxon>Ascomycota</taxon>
        <taxon>Pezizomycotina</taxon>
        <taxon>Eurotiomycetes</taxon>
        <taxon>Eurotiomycetidae</taxon>
        <taxon>Eurotiales</taxon>
        <taxon>Aspergillaceae</taxon>
        <taxon>Penicillium</taxon>
    </lineage>
</organism>
<feature type="coiled-coil region" evidence="1">
    <location>
        <begin position="267"/>
        <end position="361"/>
    </location>
</feature>
<evidence type="ECO:0000256" key="1">
    <source>
        <dbReference type="SAM" id="Coils"/>
    </source>
</evidence>
<feature type="domain" description="Apple" evidence="3">
    <location>
        <begin position="178"/>
        <end position="201"/>
    </location>
</feature>
<dbReference type="OrthoDB" id="4462933at2759"/>
<feature type="domain" description="Apple" evidence="3">
    <location>
        <begin position="71"/>
        <end position="104"/>
    </location>
</feature>
<dbReference type="EMBL" id="JAPQKL010000006">
    <property type="protein sequence ID" value="KAJ5124096.1"/>
    <property type="molecule type" value="Genomic_DNA"/>
</dbReference>
<reference evidence="4" key="1">
    <citation type="submission" date="2022-11" db="EMBL/GenBank/DDBJ databases">
        <authorList>
            <person name="Petersen C."/>
        </authorList>
    </citation>
    <scope>NUCLEOTIDE SEQUENCE</scope>
    <source>
        <strain evidence="4">IBT 22155</strain>
    </source>
</reference>
<proteinExistence type="predicted"/>
<gene>
    <name evidence="4" type="ORF">N7515_007921</name>
</gene>
<evidence type="ECO:0000313" key="4">
    <source>
        <dbReference type="EMBL" id="KAJ5124096.1"/>
    </source>
</evidence>
<evidence type="ECO:0000259" key="3">
    <source>
        <dbReference type="Pfam" id="PF14295"/>
    </source>
</evidence>
<dbReference type="Pfam" id="PF14295">
    <property type="entry name" value="PAN_4"/>
    <property type="match status" value="3"/>
</dbReference>
<comment type="caution">
    <text evidence="4">The sequence shown here is derived from an EMBL/GenBank/DDBJ whole genome shotgun (WGS) entry which is preliminary data.</text>
</comment>
<name>A0A9W9GM34_9EURO</name>
<keyword evidence="2" id="KW-0732">Signal</keyword>
<protein>
    <recommendedName>
        <fullName evidence="3">Apple domain-containing protein</fullName>
    </recommendedName>
</protein>